<dbReference type="PANTHER" id="PTHR46043">
    <property type="entry name" value="ARM REPEAT SUPERFAMILY PROTEIN"/>
    <property type="match status" value="1"/>
</dbReference>
<dbReference type="Pfam" id="PF23005">
    <property type="entry name" value="DUF7032"/>
    <property type="match status" value="1"/>
</dbReference>
<feature type="domain" description="DUF7032" evidence="1">
    <location>
        <begin position="9"/>
        <end position="62"/>
    </location>
</feature>
<name>A0A6A2XCP8_HIBSY</name>
<evidence type="ECO:0000259" key="1">
    <source>
        <dbReference type="Pfam" id="PF23005"/>
    </source>
</evidence>
<evidence type="ECO:0000313" key="2">
    <source>
        <dbReference type="EMBL" id="KAE8673501.1"/>
    </source>
</evidence>
<keyword evidence="3" id="KW-1185">Reference proteome</keyword>
<dbReference type="Gene3D" id="1.25.10.10">
    <property type="entry name" value="Leucine-rich Repeat Variant"/>
    <property type="match status" value="1"/>
</dbReference>
<dbReference type="AlphaFoldDB" id="A0A6A2XCP8"/>
<dbReference type="InterPro" id="IPR016024">
    <property type="entry name" value="ARM-type_fold"/>
</dbReference>
<proteinExistence type="predicted"/>
<protein>
    <recommendedName>
        <fullName evidence="1">DUF7032 domain-containing protein</fullName>
    </recommendedName>
</protein>
<dbReference type="SUPFAM" id="SSF48371">
    <property type="entry name" value="ARM repeat"/>
    <property type="match status" value="1"/>
</dbReference>
<dbReference type="PANTHER" id="PTHR46043:SF5">
    <property type="entry name" value="ARM REPEAT SUPERFAMILY PROTEIN"/>
    <property type="match status" value="1"/>
</dbReference>
<dbReference type="OrthoDB" id="7537227at2759"/>
<dbReference type="EMBL" id="VEPZ02001427">
    <property type="protein sequence ID" value="KAE8673501.1"/>
    <property type="molecule type" value="Genomic_DNA"/>
</dbReference>
<dbReference type="Proteomes" id="UP000436088">
    <property type="component" value="Unassembled WGS sequence"/>
</dbReference>
<evidence type="ECO:0000313" key="3">
    <source>
        <dbReference type="Proteomes" id="UP000436088"/>
    </source>
</evidence>
<dbReference type="InterPro" id="IPR054296">
    <property type="entry name" value="DUF7032"/>
</dbReference>
<dbReference type="InterPro" id="IPR011989">
    <property type="entry name" value="ARM-like"/>
</dbReference>
<reference evidence="2" key="1">
    <citation type="submission" date="2019-09" db="EMBL/GenBank/DDBJ databases">
        <title>Draft genome information of white flower Hibiscus syriacus.</title>
        <authorList>
            <person name="Kim Y.-M."/>
        </authorList>
    </citation>
    <scope>NUCLEOTIDE SEQUENCE [LARGE SCALE GENOMIC DNA]</scope>
    <source>
        <strain evidence="2">YM2019G1</strain>
    </source>
</reference>
<gene>
    <name evidence="2" type="ORF">F3Y22_tig00111783pilonHSYRG00548</name>
</gene>
<comment type="caution">
    <text evidence="2">The sequence shown here is derived from an EMBL/GenBank/DDBJ whole genome shotgun (WGS) entry which is preliminary data.</text>
</comment>
<organism evidence="2 3">
    <name type="scientific">Hibiscus syriacus</name>
    <name type="common">Rose of Sharon</name>
    <dbReference type="NCBI Taxonomy" id="106335"/>
    <lineage>
        <taxon>Eukaryota</taxon>
        <taxon>Viridiplantae</taxon>
        <taxon>Streptophyta</taxon>
        <taxon>Embryophyta</taxon>
        <taxon>Tracheophyta</taxon>
        <taxon>Spermatophyta</taxon>
        <taxon>Magnoliopsida</taxon>
        <taxon>eudicotyledons</taxon>
        <taxon>Gunneridae</taxon>
        <taxon>Pentapetalae</taxon>
        <taxon>rosids</taxon>
        <taxon>malvids</taxon>
        <taxon>Malvales</taxon>
        <taxon>Malvaceae</taxon>
        <taxon>Malvoideae</taxon>
        <taxon>Hibiscus</taxon>
    </lineage>
</organism>
<sequence>MSIESCDFSSILVTLNECCDLARRCLEISYSGKLLMQSDLDVVIAKFNSHVNNLSGIYAVGILSRGFSIVVSRLGLGAWKEDMRFYIRDLLTSMKIGDTDMKRQALDNLYLAVGDDERYVKLVVEIGDIVYVLVEFLDSSDMGIQEHASKILSLISGFDLYKGFLVKAGIIRNLIRVLESGSDLGKEKADKCLYKLTVNANNARSVSAYGGVTAL</sequence>
<accession>A0A6A2XCP8</accession>